<evidence type="ECO:0000313" key="9">
    <source>
        <dbReference type="EMBL" id="KAF7150871.1"/>
    </source>
</evidence>
<dbReference type="InterPro" id="IPR033690">
    <property type="entry name" value="Adenylat_kinase_CS"/>
</dbReference>
<evidence type="ECO:0000256" key="4">
    <source>
        <dbReference type="ARBA" id="ARBA00022741"/>
    </source>
</evidence>
<evidence type="ECO:0000256" key="2">
    <source>
        <dbReference type="ARBA" id="ARBA00012955"/>
    </source>
</evidence>
<evidence type="ECO:0000256" key="3">
    <source>
        <dbReference type="ARBA" id="ARBA00022679"/>
    </source>
</evidence>
<evidence type="ECO:0000256" key="8">
    <source>
        <dbReference type="SAM" id="MobiDB-lite"/>
    </source>
</evidence>
<sequence>METMPTNLAIEGEMSVQNVHASNPKSKKVGQDANLEKDTPGNLPSENTIIFVLGGPGSGNGTLCSMIASHFGFHHLSAGDLLEEEVKSGSDIGSMIKSFKMDGKLVPAEIVIELLHKAMHKRKDGKFLIDGFPCNEENRVAAENMVRNSNLSSKILPTKTTMSFPSSVVILEKTSIAASGNTDTYVKLEAPNADALLKYQPSRDEVTDVLAKSSCSTEKITAIKGGHLDGKLVPAEIVIELLHKAMHKRKDGKFLIDGFPRNEENRVAAENMVRNSNLSSKILRTKTMSSPSSIVILKKTSIVAPRNTDTYVKLEAPNVDALLKYQPSRDEVTDVFVKSSCSTEEITAIKGVCLNLG</sequence>
<dbReference type="Proteomes" id="UP000626092">
    <property type="component" value="Unassembled WGS sequence"/>
</dbReference>
<gene>
    <name evidence="9" type="ORF">RHSIM_Rhsim02G0218500</name>
</gene>
<proteinExistence type="inferred from homology"/>
<dbReference type="InterPro" id="IPR000850">
    <property type="entry name" value="Adenylat/UMP-CMP_kin"/>
</dbReference>
<name>A0A834HAG0_RHOSS</name>
<evidence type="ECO:0000256" key="6">
    <source>
        <dbReference type="ARBA" id="ARBA00031517"/>
    </source>
</evidence>
<dbReference type="PRINTS" id="PR00094">
    <property type="entry name" value="ADENYLTKNASE"/>
</dbReference>
<feature type="compositionally biased region" description="Polar residues" evidence="8">
    <location>
        <begin position="15"/>
        <end position="24"/>
    </location>
</feature>
<dbReference type="SUPFAM" id="SSF52540">
    <property type="entry name" value="P-loop containing nucleoside triphosphate hydrolases"/>
    <property type="match status" value="1"/>
</dbReference>
<dbReference type="EC" id="2.7.4.3" evidence="2"/>
<dbReference type="InterPro" id="IPR027417">
    <property type="entry name" value="P-loop_NTPase"/>
</dbReference>
<comment type="caution">
    <text evidence="9">The sequence shown here is derived from an EMBL/GenBank/DDBJ whole genome shotgun (WGS) entry which is preliminary data.</text>
</comment>
<comment type="similarity">
    <text evidence="1 7">Belongs to the adenylate kinase family.</text>
</comment>
<dbReference type="Pfam" id="PF00406">
    <property type="entry name" value="ADK"/>
    <property type="match status" value="2"/>
</dbReference>
<dbReference type="GO" id="GO:0004017">
    <property type="term" value="F:AMP kinase activity"/>
    <property type="evidence" value="ECO:0007669"/>
    <property type="project" value="UniProtKB-EC"/>
</dbReference>
<evidence type="ECO:0000256" key="1">
    <source>
        <dbReference type="ARBA" id="ARBA00007220"/>
    </source>
</evidence>
<evidence type="ECO:0000313" key="10">
    <source>
        <dbReference type="Proteomes" id="UP000626092"/>
    </source>
</evidence>
<dbReference type="GO" id="GO:0005524">
    <property type="term" value="F:ATP binding"/>
    <property type="evidence" value="ECO:0007669"/>
    <property type="project" value="InterPro"/>
</dbReference>
<evidence type="ECO:0000256" key="7">
    <source>
        <dbReference type="RuleBase" id="RU003330"/>
    </source>
</evidence>
<dbReference type="OrthoDB" id="442176at2759"/>
<feature type="region of interest" description="Disordered" evidence="8">
    <location>
        <begin position="1"/>
        <end position="41"/>
    </location>
</feature>
<organism evidence="9 10">
    <name type="scientific">Rhododendron simsii</name>
    <name type="common">Sims's rhododendron</name>
    <dbReference type="NCBI Taxonomy" id="118357"/>
    <lineage>
        <taxon>Eukaryota</taxon>
        <taxon>Viridiplantae</taxon>
        <taxon>Streptophyta</taxon>
        <taxon>Embryophyta</taxon>
        <taxon>Tracheophyta</taxon>
        <taxon>Spermatophyta</taxon>
        <taxon>Magnoliopsida</taxon>
        <taxon>eudicotyledons</taxon>
        <taxon>Gunneridae</taxon>
        <taxon>Pentapetalae</taxon>
        <taxon>asterids</taxon>
        <taxon>Ericales</taxon>
        <taxon>Ericaceae</taxon>
        <taxon>Ericoideae</taxon>
        <taxon>Rhodoreae</taxon>
        <taxon>Rhododendron</taxon>
    </lineage>
</organism>
<protein>
    <recommendedName>
        <fullName evidence="2">adenylate kinase</fullName>
        <ecNumber evidence="2">2.7.4.3</ecNumber>
    </recommendedName>
    <alternativeName>
        <fullName evidence="6">ATP:AMP phosphotransferase</fullName>
    </alternativeName>
</protein>
<keyword evidence="3 7" id="KW-0808">Transferase</keyword>
<dbReference type="AlphaFoldDB" id="A0A834HAG0"/>
<reference evidence="9" key="1">
    <citation type="submission" date="2019-11" db="EMBL/GenBank/DDBJ databases">
        <authorList>
            <person name="Liu Y."/>
            <person name="Hou J."/>
            <person name="Li T.-Q."/>
            <person name="Guan C.-H."/>
            <person name="Wu X."/>
            <person name="Wu H.-Z."/>
            <person name="Ling F."/>
            <person name="Zhang R."/>
            <person name="Shi X.-G."/>
            <person name="Ren J.-P."/>
            <person name="Chen E.-F."/>
            <person name="Sun J.-M."/>
        </authorList>
    </citation>
    <scope>NUCLEOTIDE SEQUENCE</scope>
    <source>
        <strain evidence="9">Adult_tree_wgs_1</strain>
        <tissue evidence="9">Leaves</tissue>
    </source>
</reference>
<keyword evidence="5 7" id="KW-0418">Kinase</keyword>
<dbReference type="PANTHER" id="PTHR23359">
    <property type="entry name" value="NUCLEOTIDE KINASE"/>
    <property type="match status" value="1"/>
</dbReference>
<dbReference type="EMBL" id="WJXA01000002">
    <property type="protein sequence ID" value="KAF7150871.1"/>
    <property type="molecule type" value="Genomic_DNA"/>
</dbReference>
<accession>A0A834HAG0</accession>
<keyword evidence="4" id="KW-0547">Nucleotide-binding</keyword>
<dbReference type="PROSITE" id="PS00113">
    <property type="entry name" value="ADENYLATE_KINASE"/>
    <property type="match status" value="1"/>
</dbReference>
<keyword evidence="10" id="KW-1185">Reference proteome</keyword>
<dbReference type="Gene3D" id="3.40.50.300">
    <property type="entry name" value="P-loop containing nucleotide triphosphate hydrolases"/>
    <property type="match status" value="2"/>
</dbReference>
<dbReference type="CDD" id="cd01428">
    <property type="entry name" value="ADK"/>
    <property type="match status" value="1"/>
</dbReference>
<evidence type="ECO:0000256" key="5">
    <source>
        <dbReference type="ARBA" id="ARBA00022777"/>
    </source>
</evidence>